<feature type="domain" description="DUF4822" evidence="3">
    <location>
        <begin position="54"/>
        <end position="170"/>
    </location>
</feature>
<dbReference type="Pfam" id="PF16103">
    <property type="entry name" value="DUF4822"/>
    <property type="match status" value="2"/>
</dbReference>
<feature type="chain" id="PRO_5038719199" evidence="2">
    <location>
        <begin position="24"/>
        <end position="318"/>
    </location>
</feature>
<dbReference type="EMBL" id="MIJZ01000013">
    <property type="protein sequence ID" value="OEG11282.1"/>
    <property type="molecule type" value="Genomic_DNA"/>
</dbReference>
<keyword evidence="5" id="KW-1185">Reference proteome</keyword>
<feature type="domain" description="DUF4822" evidence="3">
    <location>
        <begin position="195"/>
        <end position="316"/>
    </location>
</feature>
<feature type="signal peptide" evidence="2">
    <location>
        <begin position="1"/>
        <end position="23"/>
    </location>
</feature>
<keyword evidence="2" id="KW-0732">Signal</keyword>
<name>A0A1E5GF00_9ENTE</name>
<dbReference type="RefSeq" id="WP_069646056.1">
    <property type="nucleotide sequence ID" value="NZ_MIJZ01000013.1"/>
</dbReference>
<proteinExistence type="predicted"/>
<organism evidence="4 5">
    <name type="scientific">Enterococcus ureasiticus</name>
    <dbReference type="NCBI Taxonomy" id="903984"/>
    <lineage>
        <taxon>Bacteria</taxon>
        <taxon>Bacillati</taxon>
        <taxon>Bacillota</taxon>
        <taxon>Bacilli</taxon>
        <taxon>Lactobacillales</taxon>
        <taxon>Enterococcaceae</taxon>
        <taxon>Enterococcus</taxon>
    </lineage>
</organism>
<evidence type="ECO:0000259" key="3">
    <source>
        <dbReference type="Pfam" id="PF16103"/>
    </source>
</evidence>
<dbReference type="InterPro" id="IPR032247">
    <property type="entry name" value="DUF4822"/>
</dbReference>
<sequence length="318" mass="35898">MNNKKIIVGISSLLLLLAGCSVGTQETPKTKESKQQTEQSKDNKKESNGDILNKILGQTNWQGTKVYDKENNDLTAENKNFVGLAKYDAETGRYEFFDAQTGESRGDLGTFFITNDGKKRILISETMDYQAVVDLTELTTKKFTYTRKGKDKEGNEVDVFVEHIPYNKETLTFTEKEEPLDTTTGTIDTKQSGTELLAQTLWNGTKVVDEAGNDITEFNQNFISLAKFAADTNKYEFFNLETGVSRGDFGYFDVLNHNKIRAHVSIGQNKYGTALELTELNNKKFTYKRMGKDEAGNDVTVFVEHQPYTGEFKPEFSF</sequence>
<dbReference type="PROSITE" id="PS51257">
    <property type="entry name" value="PROKAR_LIPOPROTEIN"/>
    <property type="match status" value="1"/>
</dbReference>
<gene>
    <name evidence="4" type="ORF">BCR21_08230</name>
</gene>
<dbReference type="Gene3D" id="2.40.128.540">
    <property type="entry name" value="Domain of unknown function DUF4822"/>
    <property type="match status" value="2"/>
</dbReference>
<protein>
    <submittedName>
        <fullName evidence="4">DUF4822 domain-containing protein</fullName>
    </submittedName>
</protein>
<accession>A0A1E5GF00</accession>
<evidence type="ECO:0000256" key="1">
    <source>
        <dbReference type="SAM" id="MobiDB-lite"/>
    </source>
</evidence>
<feature type="region of interest" description="Disordered" evidence="1">
    <location>
        <begin position="25"/>
        <end position="49"/>
    </location>
</feature>
<evidence type="ECO:0000256" key="2">
    <source>
        <dbReference type="SAM" id="SignalP"/>
    </source>
</evidence>
<dbReference type="OrthoDB" id="9133902at2"/>
<dbReference type="STRING" id="903984.BCR21_08230"/>
<dbReference type="AlphaFoldDB" id="A0A1E5GF00"/>
<dbReference type="Proteomes" id="UP000094068">
    <property type="component" value="Unassembled WGS sequence"/>
</dbReference>
<feature type="compositionally biased region" description="Basic and acidic residues" evidence="1">
    <location>
        <begin position="28"/>
        <end position="48"/>
    </location>
</feature>
<evidence type="ECO:0000313" key="4">
    <source>
        <dbReference type="EMBL" id="OEG11282.1"/>
    </source>
</evidence>
<comment type="caution">
    <text evidence="4">The sequence shown here is derived from an EMBL/GenBank/DDBJ whole genome shotgun (WGS) entry which is preliminary data.</text>
</comment>
<evidence type="ECO:0000313" key="5">
    <source>
        <dbReference type="Proteomes" id="UP000094068"/>
    </source>
</evidence>
<reference evidence="5" key="1">
    <citation type="submission" date="2016-09" db="EMBL/GenBank/DDBJ databases">
        <authorList>
            <person name="Gulvik C.A."/>
        </authorList>
    </citation>
    <scope>NUCLEOTIDE SEQUENCE [LARGE SCALE GENOMIC DNA]</scope>
    <source>
        <strain evidence="5">DSM 23328</strain>
    </source>
</reference>